<organism evidence="1 2">
    <name type="scientific">Penicillium chermesinum</name>
    <dbReference type="NCBI Taxonomy" id="63820"/>
    <lineage>
        <taxon>Eukaryota</taxon>
        <taxon>Fungi</taxon>
        <taxon>Dikarya</taxon>
        <taxon>Ascomycota</taxon>
        <taxon>Pezizomycotina</taxon>
        <taxon>Eurotiomycetes</taxon>
        <taxon>Eurotiomycetidae</taxon>
        <taxon>Eurotiales</taxon>
        <taxon>Aspergillaceae</taxon>
        <taxon>Penicillium</taxon>
    </lineage>
</organism>
<dbReference type="RefSeq" id="XP_058330369.1">
    <property type="nucleotide sequence ID" value="XM_058474629.1"/>
</dbReference>
<proteinExistence type="predicted"/>
<name>A0A9W9NZA3_9EURO</name>
<dbReference type="AlphaFoldDB" id="A0A9W9NZA3"/>
<keyword evidence="2" id="KW-1185">Reference proteome</keyword>
<sequence length="103" mass="11353">MWSIEEILEGLPLSYTALACRQDRSTGASGWIRLSGQLRQDRGHSSRSRLGGIADPALELQPVRSPTRGSILTFMAPRIGLLPSPHIPVPHSVLPRFNPLVYK</sequence>
<comment type="caution">
    <text evidence="1">The sequence shown here is derived from an EMBL/GenBank/DDBJ whole genome shotgun (WGS) entry which is preliminary data.</text>
</comment>
<reference evidence="1" key="1">
    <citation type="submission" date="2022-11" db="EMBL/GenBank/DDBJ databases">
        <authorList>
            <person name="Petersen C."/>
        </authorList>
    </citation>
    <scope>NUCLEOTIDE SEQUENCE</scope>
    <source>
        <strain evidence="1">IBT 19713</strain>
    </source>
</reference>
<protein>
    <submittedName>
        <fullName evidence="1">Uncharacterized protein</fullName>
    </submittedName>
</protein>
<accession>A0A9W9NZA3</accession>
<dbReference type="GeneID" id="83201932"/>
<evidence type="ECO:0000313" key="2">
    <source>
        <dbReference type="Proteomes" id="UP001150941"/>
    </source>
</evidence>
<dbReference type="EMBL" id="JAPQKS010000004">
    <property type="protein sequence ID" value="KAJ5232376.1"/>
    <property type="molecule type" value="Genomic_DNA"/>
</dbReference>
<evidence type="ECO:0000313" key="1">
    <source>
        <dbReference type="EMBL" id="KAJ5232376.1"/>
    </source>
</evidence>
<dbReference type="Proteomes" id="UP001150941">
    <property type="component" value="Unassembled WGS sequence"/>
</dbReference>
<reference evidence="1" key="2">
    <citation type="journal article" date="2023" name="IMA Fungus">
        <title>Comparative genomic study of the Penicillium genus elucidates a diverse pangenome and 15 lateral gene transfer events.</title>
        <authorList>
            <person name="Petersen C."/>
            <person name="Sorensen T."/>
            <person name="Nielsen M.R."/>
            <person name="Sondergaard T.E."/>
            <person name="Sorensen J.L."/>
            <person name="Fitzpatrick D.A."/>
            <person name="Frisvad J.C."/>
            <person name="Nielsen K.L."/>
        </authorList>
    </citation>
    <scope>NUCLEOTIDE SEQUENCE</scope>
    <source>
        <strain evidence="1">IBT 19713</strain>
    </source>
</reference>
<gene>
    <name evidence="1" type="ORF">N7468_005332</name>
</gene>